<dbReference type="OrthoDB" id="5398685at2759"/>
<evidence type="ECO:0000313" key="3">
    <source>
        <dbReference type="Proteomes" id="UP000241546"/>
    </source>
</evidence>
<feature type="region of interest" description="Disordered" evidence="1">
    <location>
        <begin position="84"/>
        <end position="104"/>
    </location>
</feature>
<sequence length="104" mass="10924">MAASSDSPSGASSTQQQHEAGAGASGAPEVDLAQPYKLMANQIHIIQALRDLARGEQAATAMEANLTNLESKLDALLAAFEPLEDEKKGVKSSTLKTGEEEEKK</sequence>
<dbReference type="EMBL" id="KZ680215">
    <property type="protein sequence ID" value="PTB65365.1"/>
    <property type="molecule type" value="Genomic_DNA"/>
</dbReference>
<protein>
    <submittedName>
        <fullName evidence="2">Uncharacterized protein</fullName>
    </submittedName>
</protein>
<evidence type="ECO:0000313" key="2">
    <source>
        <dbReference type="EMBL" id="PTB65365.1"/>
    </source>
</evidence>
<organism evidence="2 3">
    <name type="scientific">Trichoderma citrinoviride</name>
    <dbReference type="NCBI Taxonomy" id="58853"/>
    <lineage>
        <taxon>Eukaryota</taxon>
        <taxon>Fungi</taxon>
        <taxon>Dikarya</taxon>
        <taxon>Ascomycota</taxon>
        <taxon>Pezizomycotina</taxon>
        <taxon>Sordariomycetes</taxon>
        <taxon>Hypocreomycetidae</taxon>
        <taxon>Hypocreales</taxon>
        <taxon>Hypocreaceae</taxon>
        <taxon>Trichoderma</taxon>
    </lineage>
</organism>
<dbReference type="AlphaFoldDB" id="A0A2T4B7R2"/>
<reference evidence="3" key="1">
    <citation type="submission" date="2016-07" db="EMBL/GenBank/DDBJ databases">
        <title>Multiple horizontal gene transfer events from other fungi enriched the ability of initially mycotrophic Trichoderma (Ascomycota) to feed on dead plant biomass.</title>
        <authorList>
            <consortium name="DOE Joint Genome Institute"/>
            <person name="Atanasova L."/>
            <person name="Chenthamara K."/>
            <person name="Zhang J."/>
            <person name="Grujic M."/>
            <person name="Henrissat B."/>
            <person name="Kuo A."/>
            <person name="Aerts A."/>
            <person name="Salamov A."/>
            <person name="Lipzen A."/>
            <person name="Labutti K."/>
            <person name="Barry K."/>
            <person name="Miao Y."/>
            <person name="Rahimi M.J."/>
            <person name="Shen Q."/>
            <person name="Grigoriev I.V."/>
            <person name="Kubicek C.P."/>
            <person name="Druzhinina I.S."/>
        </authorList>
    </citation>
    <scope>NUCLEOTIDE SEQUENCE [LARGE SCALE GENOMIC DNA]</scope>
    <source>
        <strain evidence="3">TUCIM 6016</strain>
    </source>
</reference>
<gene>
    <name evidence="2" type="ORF">BBK36DRAFT_21163</name>
</gene>
<accession>A0A2T4B7R2</accession>
<dbReference type="RefSeq" id="XP_024748685.1">
    <property type="nucleotide sequence ID" value="XM_024897911.1"/>
</dbReference>
<feature type="region of interest" description="Disordered" evidence="1">
    <location>
        <begin position="1"/>
        <end position="28"/>
    </location>
</feature>
<proteinExistence type="predicted"/>
<keyword evidence="3" id="KW-1185">Reference proteome</keyword>
<feature type="compositionally biased region" description="Low complexity" evidence="1">
    <location>
        <begin position="1"/>
        <end position="13"/>
    </location>
</feature>
<dbReference type="Proteomes" id="UP000241546">
    <property type="component" value="Unassembled WGS sequence"/>
</dbReference>
<name>A0A2T4B7R2_9HYPO</name>
<evidence type="ECO:0000256" key="1">
    <source>
        <dbReference type="SAM" id="MobiDB-lite"/>
    </source>
</evidence>
<dbReference type="GeneID" id="36606029"/>